<dbReference type="InterPro" id="IPR050287">
    <property type="entry name" value="MTA/SAH_deaminase"/>
</dbReference>
<dbReference type="PANTHER" id="PTHR43794">
    <property type="entry name" value="AMINOHYDROLASE SSNA-RELATED"/>
    <property type="match status" value="1"/>
</dbReference>
<organism evidence="3 4">
    <name type="scientific">Candidatus Argoarchaeum ethanivorans</name>
    <dbReference type="NCBI Taxonomy" id="2608793"/>
    <lineage>
        <taxon>Archaea</taxon>
        <taxon>Methanobacteriati</taxon>
        <taxon>Methanobacteriota</taxon>
        <taxon>Stenosarchaea group</taxon>
        <taxon>Methanomicrobia</taxon>
        <taxon>Methanosarcinales</taxon>
        <taxon>Methanosarcinales incertae sedis</taxon>
        <taxon>GOM Arc I cluster</taxon>
        <taxon>Candidatus Argoarchaeum</taxon>
    </lineage>
</organism>
<dbReference type="AlphaFoldDB" id="A0A811T5A1"/>
<proteinExistence type="predicted"/>
<dbReference type="EMBL" id="CAJHIQ010000002">
    <property type="protein sequence ID" value="CAD6491078.1"/>
    <property type="molecule type" value="Genomic_DNA"/>
</dbReference>
<evidence type="ECO:0000313" key="4">
    <source>
        <dbReference type="Proteomes" id="UP000639006"/>
    </source>
</evidence>
<evidence type="ECO:0000313" key="3">
    <source>
        <dbReference type="EMBL" id="CAD6491078.1"/>
    </source>
</evidence>
<dbReference type="PANTHER" id="PTHR43794:SF11">
    <property type="entry name" value="AMIDOHYDROLASE-RELATED DOMAIN-CONTAINING PROTEIN"/>
    <property type="match status" value="1"/>
</dbReference>
<dbReference type="SUPFAM" id="SSF51556">
    <property type="entry name" value="Metallo-dependent hydrolases"/>
    <property type="match status" value="1"/>
</dbReference>
<accession>A0A811T5A1</accession>
<dbReference type="InterPro" id="IPR032466">
    <property type="entry name" value="Metal_Hydrolase"/>
</dbReference>
<comment type="caution">
    <text evidence="3">The sequence shown here is derived from an EMBL/GenBank/DDBJ whole genome shotgun (WGS) entry which is preliminary data.</text>
</comment>
<dbReference type="SUPFAM" id="SSF51338">
    <property type="entry name" value="Composite domain of metallo-dependent hydrolases"/>
    <property type="match status" value="1"/>
</dbReference>
<evidence type="ECO:0000256" key="1">
    <source>
        <dbReference type="ARBA" id="ARBA00022801"/>
    </source>
</evidence>
<dbReference type="Gene3D" id="2.30.40.10">
    <property type="entry name" value="Urease, subunit C, domain 1"/>
    <property type="match status" value="1"/>
</dbReference>
<dbReference type="CDD" id="cd01298">
    <property type="entry name" value="ATZ_TRZ_like"/>
    <property type="match status" value="1"/>
</dbReference>
<dbReference type="Pfam" id="PF01979">
    <property type="entry name" value="Amidohydro_1"/>
    <property type="match status" value="1"/>
</dbReference>
<dbReference type="InterPro" id="IPR006680">
    <property type="entry name" value="Amidohydro-rel"/>
</dbReference>
<evidence type="ECO:0000259" key="2">
    <source>
        <dbReference type="Pfam" id="PF01979"/>
    </source>
</evidence>
<reference evidence="3" key="1">
    <citation type="submission" date="2020-10" db="EMBL/GenBank/DDBJ databases">
        <authorList>
            <person name="Hahn C.J."/>
            <person name="Laso-Perez R."/>
            <person name="Vulcano F."/>
            <person name="Vaziourakis K.-M."/>
            <person name="Stokke R."/>
            <person name="Steen I.H."/>
            <person name="Teske A."/>
            <person name="Boetius A."/>
            <person name="Liebeke M."/>
            <person name="Amann R."/>
            <person name="Knittel K."/>
        </authorList>
    </citation>
    <scope>NUCLEOTIDE SEQUENCE</scope>
    <source>
        <strain evidence="3">Gfbio:e3339647-f889-4370-9287-4fb5cb688e4c:AG392M11_GoMArc1</strain>
    </source>
</reference>
<gene>
    <name evidence="3" type="primary">dadD_1</name>
    <name evidence="3" type="ORF">DIAAKJNI_00053</name>
</gene>
<dbReference type="Gene3D" id="3.20.20.140">
    <property type="entry name" value="Metal-dependent hydrolases"/>
    <property type="match status" value="1"/>
</dbReference>
<dbReference type="GO" id="GO:0090613">
    <property type="term" value="F:5'-deoxyadenosine deaminase activity"/>
    <property type="evidence" value="ECO:0007669"/>
    <property type="project" value="UniProtKB-EC"/>
</dbReference>
<feature type="domain" description="Amidohydrolase-related" evidence="2">
    <location>
        <begin position="49"/>
        <end position="387"/>
    </location>
</feature>
<dbReference type="Proteomes" id="UP000639006">
    <property type="component" value="Unassembled WGS sequence"/>
</dbReference>
<dbReference type="EC" id="3.5.4.41" evidence="3"/>
<keyword evidence="1 3" id="KW-0378">Hydrolase</keyword>
<name>A0A811T5A1_9EURY</name>
<dbReference type="InterPro" id="IPR011059">
    <property type="entry name" value="Metal-dep_hydrolase_composite"/>
</dbReference>
<sequence length="424" mass="46420">MSEFVITGGYVLAPDMKLKRADVAVGSGIITQVGECQSAEQTIDAKNCIVMPGLINAHTHTPMTLLRGACENLMFEQWQECIWNKEAKITPSDVHLGSLLACVEMIKTGTTSFADVYIHMDRAASAIKKSGLRGVLGWGVIEGFGEPLREKLAHRRAFVRQYNNWADGRITTMYAPHSPSTCSMEALGLLSRMSEEDNVLVTTHLLETRKEAETLKKDNCHLQCLKDTGLLSGRLLAAHSVWANDEDIKILSQHGVSVAHNPISNMKLGVGTAPVTAMLREHVNVCLGTDGAAPGGSMDMFASMRTAALLIRDRRQDTHLQDILKMATVNGAAALGLLAGQIKKGFLADIILVDMKKPHLTGHDPLSALVYSATGADVKTSMVGGEVLMEDYRIKKIDEENVIERVQKWIDDCNCWSFRKLPVK</sequence>
<protein>
    <submittedName>
        <fullName evidence="3">5'-deoxyadenosine deaminase</fullName>
        <ecNumber evidence="3">3.5.4.41</ecNumber>
    </submittedName>
</protein>